<dbReference type="SUPFAM" id="SSF53254">
    <property type="entry name" value="Phosphoglycerate mutase-like"/>
    <property type="match status" value="1"/>
</dbReference>
<sequence>MSDINTKIRWYAKIRELLTRLDLLEGQSIAARDRAEIISELGIVLKIFGYRKFYVPVKRFARIDWYPQMHELLCQLEALEDQEDVVLARQHIVKDIGSMLKGFVIDEPVKEPRGFMMEALPLRPRAAGNGATGTVPSVVATAPENKGESNKVSEVAQVAPSNPSALAHSAAPALKKGKTFFHFIRHAQAACNLRGADYTKVDPELTDLGMRQAEHSLAPNFPPMAQITHILVSPMRRTMKTMMLGLAPALQRGIIPIAWPALKELGDFGANTGITAAELQAWIAGTVDINMKLVGESWGKPMVEDNHAARRARAIYVEHCLGTFATAVRVDGACGWAWQDSENEMGVRVKRVPEEENVHVAVVSHGALLRRVARSCTQTEWKPLNTEFRSFEYCPDKRTLIETEESNKFFAGERARVTSQAFISL</sequence>
<dbReference type="OrthoDB" id="496981at2759"/>
<organism evidence="1 2">
    <name type="scientific">Marssonina brunnea f. sp. multigermtubi (strain MB_m1)</name>
    <name type="common">Marssonina leaf spot fungus</name>
    <dbReference type="NCBI Taxonomy" id="1072389"/>
    <lineage>
        <taxon>Eukaryota</taxon>
        <taxon>Fungi</taxon>
        <taxon>Dikarya</taxon>
        <taxon>Ascomycota</taxon>
        <taxon>Pezizomycotina</taxon>
        <taxon>Leotiomycetes</taxon>
        <taxon>Helotiales</taxon>
        <taxon>Drepanopezizaceae</taxon>
        <taxon>Drepanopeziza</taxon>
    </lineage>
</organism>
<dbReference type="PANTHER" id="PTHR48100:SF54">
    <property type="entry name" value="PHOSPHATASE SPAC5H10.03-RELATED"/>
    <property type="match status" value="1"/>
</dbReference>
<dbReference type="InParanoid" id="K1WI52"/>
<dbReference type="InterPro" id="IPR050275">
    <property type="entry name" value="PGM_Phosphatase"/>
</dbReference>
<proteinExistence type="predicted"/>
<dbReference type="HOGENOM" id="CLU_645697_0_0_1"/>
<reference evidence="1 2" key="1">
    <citation type="journal article" date="2012" name="BMC Genomics">
        <title>Sequencing the genome of Marssonina brunnea reveals fungus-poplar co-evolution.</title>
        <authorList>
            <person name="Zhu S."/>
            <person name="Cao Y.-Z."/>
            <person name="Jiang C."/>
            <person name="Tan B.-Y."/>
            <person name="Wang Z."/>
            <person name="Feng S."/>
            <person name="Zhang L."/>
            <person name="Su X.-H."/>
            <person name="Brejova B."/>
            <person name="Vinar T."/>
            <person name="Xu M."/>
            <person name="Wang M.-X."/>
            <person name="Zhang S.-G."/>
            <person name="Huang M.-R."/>
            <person name="Wu R."/>
            <person name="Zhou Y."/>
        </authorList>
    </citation>
    <scope>NUCLEOTIDE SEQUENCE [LARGE SCALE GENOMIC DNA]</scope>
    <source>
        <strain evidence="1 2">MB_m1</strain>
    </source>
</reference>
<name>K1WI52_MARBU</name>
<dbReference type="GO" id="GO:0016791">
    <property type="term" value="F:phosphatase activity"/>
    <property type="evidence" value="ECO:0007669"/>
    <property type="project" value="TreeGrafter"/>
</dbReference>
<gene>
    <name evidence="1" type="ORF">MBM_04852</name>
</gene>
<dbReference type="PANTHER" id="PTHR48100">
    <property type="entry name" value="BROAD-SPECIFICITY PHOSPHATASE YOR283W-RELATED"/>
    <property type="match status" value="1"/>
</dbReference>
<dbReference type="Proteomes" id="UP000006753">
    <property type="component" value="Unassembled WGS sequence"/>
</dbReference>
<dbReference type="Gene3D" id="3.40.50.1240">
    <property type="entry name" value="Phosphoglycerate mutase-like"/>
    <property type="match status" value="1"/>
</dbReference>
<dbReference type="KEGG" id="mbe:MBM_04852"/>
<dbReference type="EMBL" id="JH921437">
    <property type="protein sequence ID" value="EKD17275.1"/>
    <property type="molecule type" value="Genomic_DNA"/>
</dbReference>
<keyword evidence="2" id="KW-1185">Reference proteome</keyword>
<dbReference type="GO" id="GO:0005737">
    <property type="term" value="C:cytoplasm"/>
    <property type="evidence" value="ECO:0007669"/>
    <property type="project" value="TreeGrafter"/>
</dbReference>
<protein>
    <submittedName>
        <fullName evidence="1">Phosphoglycerate mutase family protein</fullName>
    </submittedName>
</protein>
<evidence type="ECO:0000313" key="2">
    <source>
        <dbReference type="Proteomes" id="UP000006753"/>
    </source>
</evidence>
<dbReference type="InterPro" id="IPR029033">
    <property type="entry name" value="His_PPase_superfam"/>
</dbReference>
<evidence type="ECO:0000313" key="1">
    <source>
        <dbReference type="EMBL" id="EKD17275.1"/>
    </source>
</evidence>
<accession>K1WI52</accession>
<dbReference type="SMART" id="SM00855">
    <property type="entry name" value="PGAM"/>
    <property type="match status" value="1"/>
</dbReference>
<dbReference type="InterPro" id="IPR013078">
    <property type="entry name" value="His_Pase_superF_clade-1"/>
</dbReference>
<dbReference type="CDD" id="cd07067">
    <property type="entry name" value="HP_PGM_like"/>
    <property type="match status" value="1"/>
</dbReference>
<dbReference type="AlphaFoldDB" id="K1WI52"/>
<dbReference type="GeneID" id="18760787"/>
<dbReference type="Pfam" id="PF00300">
    <property type="entry name" value="His_Phos_1"/>
    <property type="match status" value="1"/>
</dbReference>